<feature type="compositionally biased region" description="Polar residues" evidence="2">
    <location>
        <begin position="397"/>
        <end position="425"/>
    </location>
</feature>
<evidence type="ECO:0000313" key="3">
    <source>
        <dbReference type="EMBL" id="KUJ23632.1"/>
    </source>
</evidence>
<proteinExistence type="predicted"/>
<feature type="region of interest" description="Disordered" evidence="2">
    <location>
        <begin position="233"/>
        <end position="271"/>
    </location>
</feature>
<dbReference type="KEGG" id="psco:LY89DRAFT_680350"/>
<dbReference type="SUPFAM" id="SSF57701">
    <property type="entry name" value="Zn2/Cys6 DNA-binding domain"/>
    <property type="match status" value="1"/>
</dbReference>
<accession>A0A194XV93</accession>
<dbReference type="CDD" id="cd00067">
    <property type="entry name" value="GAL4"/>
    <property type="match status" value="1"/>
</dbReference>
<keyword evidence="4" id="KW-1185">Reference proteome</keyword>
<dbReference type="InParanoid" id="A0A194XV93"/>
<feature type="compositionally biased region" description="Polar residues" evidence="2">
    <location>
        <begin position="259"/>
        <end position="271"/>
    </location>
</feature>
<feature type="region of interest" description="Disordered" evidence="2">
    <location>
        <begin position="396"/>
        <end position="430"/>
    </location>
</feature>
<protein>
    <recommendedName>
        <fullName evidence="5">Zn(2)-C6 fungal-type domain-containing protein</fullName>
    </recommendedName>
</protein>
<feature type="region of interest" description="Disordered" evidence="2">
    <location>
        <begin position="285"/>
        <end position="334"/>
    </location>
</feature>
<evidence type="ECO:0000313" key="4">
    <source>
        <dbReference type="Proteomes" id="UP000070700"/>
    </source>
</evidence>
<sequence>MDSSEWSESAAGTKRKRSPGVEEGRQSAPPPPASHGVAPAAPAPTPINYLVKAKSERLRLIEGDSETFSEVLSMIDDYEGVLNRHESFAGNLGARLIGPRVLKSLEKMFESPIKVIQSSFAIEQTPVTWFDITTFSVTNLADFVVSKENSVTRWRFWIKGGQVEISDYDHDLLVSGVPQRIITPSDPHPNDESSELGTLSILEDRLGMLIKKADAVASKARQLRYHLKGRKTTIAARKTSEHSTSASTELPQTFAPVNPRTNTPQPNSESAVLQKQLMDQFLEHERRTSLPQSRPKASRPSTDGFHTYNGQDPETRRMANPTTASSSENDTEGRYRAIMAAKIEKLERGDPINPPCDRCRRLKFDCTKHLTACQACTKKHAKCSWKDVQESEIDYAPSTSITTPRPQTTGTYAANDQSPEESSMFVSPAEQRNHQMLSVTREAKMEDASGTSEEHSKLAEIATAAAAANQGGSN</sequence>
<feature type="compositionally biased region" description="Polar residues" evidence="2">
    <location>
        <begin position="242"/>
        <end position="251"/>
    </location>
</feature>
<evidence type="ECO:0000256" key="2">
    <source>
        <dbReference type="SAM" id="MobiDB-lite"/>
    </source>
</evidence>
<evidence type="ECO:0000256" key="1">
    <source>
        <dbReference type="ARBA" id="ARBA00023242"/>
    </source>
</evidence>
<dbReference type="GO" id="GO:0000981">
    <property type="term" value="F:DNA-binding transcription factor activity, RNA polymerase II-specific"/>
    <property type="evidence" value="ECO:0007669"/>
    <property type="project" value="InterPro"/>
</dbReference>
<dbReference type="InterPro" id="IPR036864">
    <property type="entry name" value="Zn2-C6_fun-type_DNA-bd_sf"/>
</dbReference>
<dbReference type="InterPro" id="IPR001138">
    <property type="entry name" value="Zn2Cys6_DnaBD"/>
</dbReference>
<feature type="region of interest" description="Disordered" evidence="2">
    <location>
        <begin position="1"/>
        <end position="42"/>
    </location>
</feature>
<dbReference type="RefSeq" id="XP_018077987.1">
    <property type="nucleotide sequence ID" value="XM_018214061.1"/>
</dbReference>
<dbReference type="Proteomes" id="UP000070700">
    <property type="component" value="Unassembled WGS sequence"/>
</dbReference>
<dbReference type="GeneID" id="28823787"/>
<keyword evidence="1" id="KW-0539">Nucleus</keyword>
<organism evidence="3 4">
    <name type="scientific">Mollisia scopiformis</name>
    <name type="common">Conifer needle endophyte fungus</name>
    <name type="synonym">Phialocephala scopiformis</name>
    <dbReference type="NCBI Taxonomy" id="149040"/>
    <lineage>
        <taxon>Eukaryota</taxon>
        <taxon>Fungi</taxon>
        <taxon>Dikarya</taxon>
        <taxon>Ascomycota</taxon>
        <taxon>Pezizomycotina</taxon>
        <taxon>Leotiomycetes</taxon>
        <taxon>Helotiales</taxon>
        <taxon>Mollisiaceae</taxon>
        <taxon>Mollisia</taxon>
    </lineage>
</organism>
<dbReference type="GO" id="GO:0008270">
    <property type="term" value="F:zinc ion binding"/>
    <property type="evidence" value="ECO:0007669"/>
    <property type="project" value="InterPro"/>
</dbReference>
<evidence type="ECO:0008006" key="5">
    <source>
        <dbReference type="Google" id="ProtNLM"/>
    </source>
</evidence>
<reference evidence="3 4" key="1">
    <citation type="submission" date="2015-10" db="EMBL/GenBank/DDBJ databases">
        <title>Full genome of DAOMC 229536 Phialocephala scopiformis, a fungal endophyte of spruce producing the potent anti-insectan compound rugulosin.</title>
        <authorList>
            <consortium name="DOE Joint Genome Institute"/>
            <person name="Walker A.K."/>
            <person name="Frasz S.L."/>
            <person name="Seifert K.A."/>
            <person name="Miller J.D."/>
            <person name="Mondo S.J."/>
            <person name="Labutti K."/>
            <person name="Lipzen A."/>
            <person name="Dockter R."/>
            <person name="Kennedy M."/>
            <person name="Grigoriev I.V."/>
            <person name="Spatafora J.W."/>
        </authorList>
    </citation>
    <scope>NUCLEOTIDE SEQUENCE [LARGE SCALE GENOMIC DNA]</scope>
    <source>
        <strain evidence="3 4">CBS 120377</strain>
    </source>
</reference>
<dbReference type="STRING" id="149040.A0A194XV93"/>
<name>A0A194XV93_MOLSC</name>
<dbReference type="EMBL" id="KQ947405">
    <property type="protein sequence ID" value="KUJ23632.1"/>
    <property type="molecule type" value="Genomic_DNA"/>
</dbReference>
<dbReference type="OrthoDB" id="5422841at2759"/>
<gene>
    <name evidence="3" type="ORF">LY89DRAFT_680350</name>
</gene>
<dbReference type="AlphaFoldDB" id="A0A194XV93"/>